<name>A0ABP8NTT6_9BACT</name>
<keyword evidence="1" id="KW-0805">Transcription regulation</keyword>
<sequence>MLTIQITTGSDVPIFRQIVEQIRAAIAGGKLRTGAPLPSVRGLANELVINHNTVAKAYSQLTRDGVIESQQGRGYFVVQRREIFTKAERVRRVNALVAPLVSEAVLLGFSEPELVSLVQKQFAKVMSDPQGKTS</sequence>
<protein>
    <submittedName>
        <fullName evidence="5">GntR family transcriptional regulator</fullName>
    </submittedName>
</protein>
<dbReference type="PANTHER" id="PTHR38445:SF9">
    <property type="entry name" value="HTH-TYPE TRANSCRIPTIONAL REPRESSOR YTRA"/>
    <property type="match status" value="1"/>
</dbReference>
<keyword evidence="3" id="KW-0804">Transcription</keyword>
<evidence type="ECO:0000256" key="1">
    <source>
        <dbReference type="ARBA" id="ARBA00023015"/>
    </source>
</evidence>
<evidence type="ECO:0000313" key="5">
    <source>
        <dbReference type="EMBL" id="GAA4471001.1"/>
    </source>
</evidence>
<feature type="domain" description="HTH gntR-type" evidence="4">
    <location>
        <begin position="12"/>
        <end position="80"/>
    </location>
</feature>
<dbReference type="EMBL" id="BAABGA010000120">
    <property type="protein sequence ID" value="GAA4471001.1"/>
    <property type="molecule type" value="Genomic_DNA"/>
</dbReference>
<keyword evidence="6" id="KW-1185">Reference proteome</keyword>
<reference evidence="6" key="1">
    <citation type="journal article" date="2019" name="Int. J. Syst. Evol. Microbiol.">
        <title>The Global Catalogue of Microorganisms (GCM) 10K type strain sequencing project: providing services to taxonomists for standard genome sequencing and annotation.</title>
        <authorList>
            <consortium name="The Broad Institute Genomics Platform"/>
            <consortium name="The Broad Institute Genome Sequencing Center for Infectious Disease"/>
            <person name="Wu L."/>
            <person name="Ma J."/>
        </authorList>
    </citation>
    <scope>NUCLEOTIDE SEQUENCE [LARGE SCALE GENOMIC DNA]</scope>
    <source>
        <strain evidence="6">JCM 17759</strain>
    </source>
</reference>
<dbReference type="CDD" id="cd07377">
    <property type="entry name" value="WHTH_GntR"/>
    <property type="match status" value="1"/>
</dbReference>
<dbReference type="Pfam" id="PF00392">
    <property type="entry name" value="GntR"/>
    <property type="match status" value="1"/>
</dbReference>
<organism evidence="5 6">
    <name type="scientific">Novipirellula rosea</name>
    <dbReference type="NCBI Taxonomy" id="1031540"/>
    <lineage>
        <taxon>Bacteria</taxon>
        <taxon>Pseudomonadati</taxon>
        <taxon>Planctomycetota</taxon>
        <taxon>Planctomycetia</taxon>
        <taxon>Pirellulales</taxon>
        <taxon>Pirellulaceae</taxon>
        <taxon>Novipirellula</taxon>
    </lineage>
</organism>
<evidence type="ECO:0000256" key="2">
    <source>
        <dbReference type="ARBA" id="ARBA00023125"/>
    </source>
</evidence>
<dbReference type="SMART" id="SM00345">
    <property type="entry name" value="HTH_GNTR"/>
    <property type="match status" value="1"/>
</dbReference>
<dbReference type="PANTHER" id="PTHR38445">
    <property type="entry name" value="HTH-TYPE TRANSCRIPTIONAL REPRESSOR YTRA"/>
    <property type="match status" value="1"/>
</dbReference>
<accession>A0ABP8NTT6</accession>
<proteinExistence type="predicted"/>
<dbReference type="Gene3D" id="1.10.10.10">
    <property type="entry name" value="Winged helix-like DNA-binding domain superfamily/Winged helix DNA-binding domain"/>
    <property type="match status" value="1"/>
</dbReference>
<dbReference type="Proteomes" id="UP001500840">
    <property type="component" value="Unassembled WGS sequence"/>
</dbReference>
<dbReference type="InterPro" id="IPR000524">
    <property type="entry name" value="Tscrpt_reg_HTH_GntR"/>
</dbReference>
<dbReference type="RefSeq" id="WP_345327847.1">
    <property type="nucleotide sequence ID" value="NZ_BAABGA010000120.1"/>
</dbReference>
<gene>
    <name evidence="5" type="ORF">GCM10023156_64910</name>
</gene>
<dbReference type="InterPro" id="IPR036390">
    <property type="entry name" value="WH_DNA-bd_sf"/>
</dbReference>
<dbReference type="PROSITE" id="PS50949">
    <property type="entry name" value="HTH_GNTR"/>
    <property type="match status" value="1"/>
</dbReference>
<comment type="caution">
    <text evidence="5">The sequence shown here is derived from an EMBL/GenBank/DDBJ whole genome shotgun (WGS) entry which is preliminary data.</text>
</comment>
<dbReference type="InterPro" id="IPR036388">
    <property type="entry name" value="WH-like_DNA-bd_sf"/>
</dbReference>
<evidence type="ECO:0000256" key="3">
    <source>
        <dbReference type="ARBA" id="ARBA00023163"/>
    </source>
</evidence>
<dbReference type="SUPFAM" id="SSF46785">
    <property type="entry name" value="Winged helix' DNA-binding domain"/>
    <property type="match status" value="1"/>
</dbReference>
<keyword evidence="2" id="KW-0238">DNA-binding</keyword>
<evidence type="ECO:0000259" key="4">
    <source>
        <dbReference type="PROSITE" id="PS50949"/>
    </source>
</evidence>
<evidence type="ECO:0000313" key="6">
    <source>
        <dbReference type="Proteomes" id="UP001500840"/>
    </source>
</evidence>